<dbReference type="GO" id="GO:0016787">
    <property type="term" value="F:hydrolase activity"/>
    <property type="evidence" value="ECO:0007669"/>
    <property type="project" value="UniProtKB-KW"/>
</dbReference>
<evidence type="ECO:0000256" key="3">
    <source>
        <dbReference type="ARBA" id="ARBA00006649"/>
    </source>
</evidence>
<evidence type="ECO:0000256" key="8">
    <source>
        <dbReference type="ARBA" id="ARBA00022723"/>
    </source>
</evidence>
<evidence type="ECO:0000259" key="18">
    <source>
        <dbReference type="PROSITE" id="PS52020"/>
    </source>
</evidence>
<dbReference type="GO" id="GO:0000166">
    <property type="term" value="F:nucleotide binding"/>
    <property type="evidence" value="ECO:0007669"/>
    <property type="project" value="UniProtKB-KW"/>
</dbReference>
<dbReference type="GO" id="GO:0042025">
    <property type="term" value="C:host cell nucleus"/>
    <property type="evidence" value="ECO:0007669"/>
    <property type="project" value="UniProtKB-SubCell"/>
</dbReference>
<dbReference type="GO" id="GO:0016779">
    <property type="term" value="F:nucleotidyltransferase activity"/>
    <property type="evidence" value="ECO:0007669"/>
    <property type="project" value="UniProtKB-KW"/>
</dbReference>
<comment type="subunit">
    <text evidence="15">Homooligomer. Rep binds to repeated DNA motifs (iterons).</text>
</comment>
<protein>
    <submittedName>
        <fullName evidence="19">Satellite replication initiator protein</fullName>
    </submittedName>
</protein>
<dbReference type="GO" id="GO:0003677">
    <property type="term" value="F:DNA binding"/>
    <property type="evidence" value="ECO:0007669"/>
    <property type="project" value="UniProtKB-KW"/>
</dbReference>
<evidence type="ECO:0000313" key="19">
    <source>
        <dbReference type="EMBL" id="ARI50293.1"/>
    </source>
</evidence>
<keyword evidence="12" id="KW-0190">Covalent protein-DNA linkage</keyword>
<evidence type="ECO:0000256" key="17">
    <source>
        <dbReference type="ARBA" id="ARBA00049943"/>
    </source>
</evidence>
<evidence type="ECO:0000256" key="7">
    <source>
        <dbReference type="ARBA" id="ARBA00022722"/>
    </source>
</evidence>
<dbReference type="GO" id="GO:0003723">
    <property type="term" value="F:RNA binding"/>
    <property type="evidence" value="ECO:0007669"/>
    <property type="project" value="InterPro"/>
</dbReference>
<evidence type="ECO:0000256" key="9">
    <source>
        <dbReference type="ARBA" id="ARBA00022741"/>
    </source>
</evidence>
<dbReference type="Gene3D" id="3.40.1310.20">
    <property type="match status" value="1"/>
</dbReference>
<dbReference type="InterPro" id="IPR000605">
    <property type="entry name" value="Helicase_SF3_ssDNA/RNA_vir"/>
</dbReference>
<evidence type="ECO:0000256" key="16">
    <source>
        <dbReference type="ARBA" id="ARBA00049360"/>
    </source>
</evidence>
<dbReference type="GO" id="GO:0004519">
    <property type="term" value="F:endonuclease activity"/>
    <property type="evidence" value="ECO:0007669"/>
    <property type="project" value="UniProtKB-KW"/>
</dbReference>
<comment type="cofactor">
    <cofactor evidence="1">
        <name>Mn(2+)</name>
        <dbReference type="ChEBI" id="CHEBI:29035"/>
    </cofactor>
</comment>
<keyword evidence="6" id="KW-0235">DNA replication</keyword>
<keyword evidence="11" id="KW-0378">Hydrolase</keyword>
<evidence type="ECO:0000256" key="5">
    <source>
        <dbReference type="ARBA" id="ARBA00022695"/>
    </source>
</evidence>
<evidence type="ECO:0000256" key="2">
    <source>
        <dbReference type="ARBA" id="ARBA00004147"/>
    </source>
</evidence>
<comment type="function">
    <text evidence="17">Initiates and terminates the replication only of its own subviral DNA molecule. The closed circular ssDNA genome is first converted to a superhelical dsDNA. Rep binds a specific hairpin at the genome origin of replication. Introduces an endonucleolytic nick within the intergenic region of the genome, thereby initiating the rolling circle replication (RCR). Following cleavage, binds covalently to the 5'-phosphate of DNA as a tyrosyl ester. The cleavage gives rise to a free 3'-OH that serves as a primer for the cellular DNA polymerase. The polymerase synthesizes the (+) strand DNA by rolling circle mechanism. After one round of replication, a Rep-catalyzed nucleotidyl transfer reaction releases a circular single-stranded virus genome, thereby terminating the replication. Displays origin-specific DNA cleavage, nucleotidyl transferase, ATPase and helicase activities.</text>
</comment>
<name>A0A1W5YSH4_9VIRU</name>
<evidence type="ECO:0000256" key="11">
    <source>
        <dbReference type="ARBA" id="ARBA00022801"/>
    </source>
</evidence>
<evidence type="ECO:0000256" key="6">
    <source>
        <dbReference type="ARBA" id="ARBA00022705"/>
    </source>
</evidence>
<keyword evidence="14" id="KW-0511">Multifunctional enzyme</keyword>
<evidence type="ECO:0000256" key="13">
    <source>
        <dbReference type="ARBA" id="ARBA00023125"/>
    </source>
</evidence>
<keyword evidence="9" id="KW-0547">Nucleotide-binding</keyword>
<dbReference type="GO" id="GO:0006260">
    <property type="term" value="P:DNA replication"/>
    <property type="evidence" value="ECO:0007669"/>
    <property type="project" value="UniProtKB-KW"/>
</dbReference>
<accession>A0A1W5YSH4</accession>
<keyword evidence="5" id="KW-0548">Nucleotidyltransferase</keyword>
<evidence type="ECO:0000256" key="12">
    <source>
        <dbReference type="ARBA" id="ARBA00023124"/>
    </source>
</evidence>
<dbReference type="Pfam" id="PF00910">
    <property type="entry name" value="RNA_helicase"/>
    <property type="match status" value="1"/>
</dbReference>
<comment type="similarity">
    <text evidence="3">Belongs to the nanoviridea/circoviridae replication-associated protein family.</text>
</comment>
<organism evidence="19">
    <name type="scientific">Sophora alopecuroides yellow stunt alphasatellite 2</name>
    <dbReference type="NCBI Taxonomy" id="1980163"/>
    <lineage>
        <taxon>Viruses</taxon>
        <taxon>Viruses incertae sedis</taxon>
        <taxon>Alphasatellitidae</taxon>
        <taxon>Nanoalphasatellitinae</taxon>
        <taxon>Mivedwarsatellite</taxon>
        <taxon>Mivedwarsatellite sophalope</taxon>
        <taxon>Sophora yellow stunt alphasatellite 2</taxon>
    </lineage>
</organism>
<keyword evidence="8" id="KW-0479">Metal-binding</keyword>
<feature type="domain" description="CRESS-DNA virus Rep endonuclease" evidence="18">
    <location>
        <begin position="1"/>
        <end position="96"/>
    </location>
</feature>
<evidence type="ECO:0000256" key="1">
    <source>
        <dbReference type="ARBA" id="ARBA00001936"/>
    </source>
</evidence>
<keyword evidence="13" id="KW-0238">DNA-binding</keyword>
<dbReference type="InterPro" id="IPR049912">
    <property type="entry name" value="CRESS_DNA_REP"/>
</dbReference>
<evidence type="ECO:0000256" key="10">
    <source>
        <dbReference type="ARBA" id="ARBA00022759"/>
    </source>
</evidence>
<dbReference type="PROSITE" id="PS52020">
    <property type="entry name" value="CRESS_DNA_REP"/>
    <property type="match status" value="1"/>
</dbReference>
<dbReference type="GO" id="GO:0003724">
    <property type="term" value="F:RNA helicase activity"/>
    <property type="evidence" value="ECO:0007669"/>
    <property type="project" value="InterPro"/>
</dbReference>
<dbReference type="GO" id="GO:0046872">
    <property type="term" value="F:metal ion binding"/>
    <property type="evidence" value="ECO:0007669"/>
    <property type="project" value="UniProtKB-KW"/>
</dbReference>
<dbReference type="Proteomes" id="UP001240484">
    <property type="component" value="Segment"/>
</dbReference>
<proteinExistence type="inferred from homology"/>
<dbReference type="EMBL" id="KX534402">
    <property type="protein sequence ID" value="ARI50293.1"/>
    <property type="molecule type" value="Genomic_DNA"/>
</dbReference>
<comment type="subcellular location">
    <subcellularLocation>
        <location evidence="2">Host nucleus</location>
    </subcellularLocation>
</comment>
<keyword evidence="4" id="KW-0808">Transferase</keyword>
<sequence>MACANWVFTRNFQGEPPSLSFDERVQYAIWQHERVSHDHLQGVIQLKKKARLSSVKEIIGGNPHLEKMRGTIEEAAEYCRKPEFPGFSGPWEFGSMLKKGSHRRKTMERYEEDPEERRLKDPDTALRCNAKKLKEDYCSSFSSYELRQWQIELHQKILEEPDDRTIIWVYGPDGGEGKSTMAKELIKYGWFYTAGGKTQDLLYMYAQDPERNIAFDVPRCSSEMMNYQAMEMMKNRCFASTKYRPVDLCVRKKIHLVVFANVAPDPTKISEDRIVIINC</sequence>
<dbReference type="Pfam" id="PF02407">
    <property type="entry name" value="Viral_Rep"/>
    <property type="match status" value="1"/>
</dbReference>
<keyword evidence="10" id="KW-0255">Endonuclease</keyword>
<evidence type="ECO:0000256" key="4">
    <source>
        <dbReference type="ARBA" id="ARBA00022679"/>
    </source>
</evidence>
<reference evidence="19" key="1">
    <citation type="journal article" date="2017" name="Virus Res.">
        <title>Identification of a Nanovirus-Alphasatellite Complex in Sophora alopecuroides.</title>
        <authorList>
            <person name="Heydarnejad J."/>
            <person name="Kamali M."/>
            <person name="Massumi H."/>
            <person name="Kvarnheden A."/>
            <person name="Male M.F."/>
            <person name="Kraberger S."/>
            <person name="Stainton D."/>
            <person name="Martin D.P."/>
            <person name="Varsani A."/>
        </authorList>
    </citation>
    <scope>NUCLEOTIDE SEQUENCE</scope>
    <source>
        <strain evidence="19">Ta1</strain>
    </source>
</reference>
<keyword evidence="7" id="KW-0540">Nuclease</keyword>
<evidence type="ECO:0000256" key="14">
    <source>
        <dbReference type="ARBA" id="ARBA00023268"/>
    </source>
</evidence>
<comment type="catalytic activity">
    <reaction evidence="16">
        <text>ATP + H2O = ADP + phosphate + H(+)</text>
        <dbReference type="Rhea" id="RHEA:13065"/>
        <dbReference type="ChEBI" id="CHEBI:15377"/>
        <dbReference type="ChEBI" id="CHEBI:15378"/>
        <dbReference type="ChEBI" id="CHEBI:30616"/>
        <dbReference type="ChEBI" id="CHEBI:43474"/>
        <dbReference type="ChEBI" id="CHEBI:456216"/>
    </reaction>
</comment>
<evidence type="ECO:0000256" key="15">
    <source>
        <dbReference type="ARBA" id="ARBA00046883"/>
    </source>
</evidence>